<evidence type="ECO:0000259" key="10">
    <source>
        <dbReference type="PROSITE" id="PS50104"/>
    </source>
</evidence>
<dbReference type="PRINTS" id="PR00364">
    <property type="entry name" value="DISEASERSIST"/>
</dbReference>
<dbReference type="GO" id="GO:0043531">
    <property type="term" value="F:ADP binding"/>
    <property type="evidence" value="ECO:0007669"/>
    <property type="project" value="InterPro"/>
</dbReference>
<keyword evidence="7" id="KW-0611">Plant defense</keyword>
<dbReference type="Pfam" id="PF23598">
    <property type="entry name" value="LRR_14"/>
    <property type="match status" value="1"/>
</dbReference>
<dbReference type="InterPro" id="IPR000157">
    <property type="entry name" value="TIR_dom"/>
</dbReference>
<evidence type="ECO:0000256" key="2">
    <source>
        <dbReference type="ARBA" id="ARBA00011982"/>
    </source>
</evidence>
<dbReference type="FunFam" id="3.80.10.10:FF:000386">
    <property type="entry name" value="Disease resistance protein RPS4"/>
    <property type="match status" value="1"/>
</dbReference>
<dbReference type="PANTHER" id="PTHR11017">
    <property type="entry name" value="LEUCINE-RICH REPEAT-CONTAINING PROTEIN"/>
    <property type="match status" value="1"/>
</dbReference>
<evidence type="ECO:0000256" key="9">
    <source>
        <dbReference type="ARBA" id="ARBA00047304"/>
    </source>
</evidence>
<dbReference type="InterPro" id="IPR027417">
    <property type="entry name" value="P-loop_NTPase"/>
</dbReference>
<evidence type="ECO:0000313" key="12">
    <source>
        <dbReference type="EMBL" id="KAK3199952.1"/>
    </source>
</evidence>
<dbReference type="InterPro" id="IPR011713">
    <property type="entry name" value="Leu-rich_rpt_3"/>
</dbReference>
<dbReference type="InterPro" id="IPR002182">
    <property type="entry name" value="NB-ARC"/>
</dbReference>
<dbReference type="GO" id="GO:0051707">
    <property type="term" value="P:response to other organism"/>
    <property type="evidence" value="ECO:0007669"/>
    <property type="project" value="UniProtKB-ARBA"/>
</dbReference>
<dbReference type="EC" id="3.2.2.6" evidence="2"/>
<evidence type="ECO:0000256" key="3">
    <source>
        <dbReference type="ARBA" id="ARBA00022614"/>
    </source>
</evidence>
<evidence type="ECO:0000256" key="5">
    <source>
        <dbReference type="ARBA" id="ARBA00022737"/>
    </source>
</evidence>
<dbReference type="InterPro" id="IPR003591">
    <property type="entry name" value="Leu-rich_rpt_typical-subtyp"/>
</dbReference>
<dbReference type="PROSITE" id="PS50600">
    <property type="entry name" value="ULP_PROTEASE"/>
    <property type="match status" value="1"/>
</dbReference>
<dbReference type="InterPro" id="IPR042197">
    <property type="entry name" value="Apaf_helical"/>
</dbReference>
<dbReference type="Pfam" id="PF01582">
    <property type="entry name" value="TIR"/>
    <property type="match status" value="1"/>
</dbReference>
<dbReference type="InterPro" id="IPR044974">
    <property type="entry name" value="Disease_R_plants"/>
</dbReference>
<proteinExistence type="inferred from homology"/>
<dbReference type="GO" id="GO:0007165">
    <property type="term" value="P:signal transduction"/>
    <property type="evidence" value="ECO:0007669"/>
    <property type="project" value="InterPro"/>
</dbReference>
<dbReference type="InterPro" id="IPR003653">
    <property type="entry name" value="Peptidase_C48_C"/>
</dbReference>
<feature type="domain" description="Ubiquitin-like protease family profile" evidence="11">
    <location>
        <begin position="1375"/>
        <end position="1545"/>
    </location>
</feature>
<comment type="caution">
    <text evidence="12">The sequence shown here is derived from an EMBL/GenBank/DDBJ whole genome shotgun (WGS) entry which is preliminary data.</text>
</comment>
<dbReference type="Proteomes" id="UP001281410">
    <property type="component" value="Unassembled WGS sequence"/>
</dbReference>
<evidence type="ECO:0000256" key="8">
    <source>
        <dbReference type="ARBA" id="ARBA00023027"/>
    </source>
</evidence>
<protein>
    <recommendedName>
        <fullName evidence="2">ADP-ribosyl cyclase/cyclic ADP-ribose hydrolase</fullName>
        <ecNumber evidence="2">3.2.2.6</ecNumber>
    </recommendedName>
</protein>
<dbReference type="Gene3D" id="3.40.395.10">
    <property type="entry name" value="Adenoviral Proteinase, Chain A"/>
    <property type="match status" value="1"/>
</dbReference>
<dbReference type="InterPro" id="IPR038765">
    <property type="entry name" value="Papain-like_cys_pep_sf"/>
</dbReference>
<keyword evidence="5" id="KW-0677">Repeat</keyword>
<dbReference type="Pfam" id="PF02902">
    <property type="entry name" value="Peptidase_C48"/>
    <property type="match status" value="1"/>
</dbReference>
<dbReference type="Gene3D" id="1.10.8.430">
    <property type="entry name" value="Helical domain of apoptotic protease-activating factors"/>
    <property type="match status" value="1"/>
</dbReference>
<dbReference type="FunFam" id="3.40.50.10140:FF:000007">
    <property type="entry name" value="Disease resistance protein (TIR-NBS-LRR class)"/>
    <property type="match status" value="1"/>
</dbReference>
<feature type="domain" description="TIR" evidence="10">
    <location>
        <begin position="15"/>
        <end position="179"/>
    </location>
</feature>
<evidence type="ECO:0000313" key="13">
    <source>
        <dbReference type="Proteomes" id="UP001281410"/>
    </source>
</evidence>
<keyword evidence="8" id="KW-0520">NAD</keyword>
<dbReference type="PROSITE" id="PS51450">
    <property type="entry name" value="LRR"/>
    <property type="match status" value="1"/>
</dbReference>
<dbReference type="PANTHER" id="PTHR11017:SF570">
    <property type="entry name" value="DISEASE RESISTANCE PROTEIN (TIR-NBS CLASS)-RELATED"/>
    <property type="match status" value="1"/>
</dbReference>
<dbReference type="SMART" id="SM00369">
    <property type="entry name" value="LRR_TYP"/>
    <property type="match status" value="4"/>
</dbReference>
<dbReference type="InterPro" id="IPR001611">
    <property type="entry name" value="Leu-rich_rpt"/>
</dbReference>
<name>A0AAE0A440_9ROSI</name>
<dbReference type="Pfam" id="PF20160">
    <property type="entry name" value="C-JID"/>
    <property type="match status" value="1"/>
</dbReference>
<keyword evidence="3" id="KW-0433">Leucine-rich repeat</keyword>
<keyword evidence="6" id="KW-0378">Hydrolase</keyword>
<dbReference type="Pfam" id="PF00931">
    <property type="entry name" value="NB-ARC"/>
    <property type="match status" value="1"/>
</dbReference>
<dbReference type="Gene3D" id="3.80.10.10">
    <property type="entry name" value="Ribonuclease Inhibitor"/>
    <property type="match status" value="2"/>
</dbReference>
<dbReference type="Pfam" id="PF07725">
    <property type="entry name" value="LRR_3"/>
    <property type="match status" value="1"/>
</dbReference>
<sequence length="1582" mass="179489">MSSSSSSSSSSTPPEKSDVFLSFRGEDTRNGFTSHLYEALRQKGIDTFIDNALIRGDEISPSLSTAIEQSRISVIIFSRDYASSRWCLEELVKIMECKNRYGQIVIPVFYDVDPSNVRRQRGSFGDAFAEHEQRFEEQRLIRWRAALTEAANLSGWNSSVIRPESLLVMAIVKDIFKKLNYMSSDDTEHLVGVDSSIRLIEELLLNNGSVDVCSLGIWGIGGIGKTTIARVVFNKLSVLFEGSYFAQNVREESEKKGGLSSLQEKLISTILRDPDLNIRAFTKNRLGHMKLLIVFDDLTHLSQIEYLIGGLDCLGIGSRVIITTRDKHVLDSCIVDKIYEVKGLFHDESLKLFSWYAFGKNHPKVDYMELSHKVVVYAKDVPLALKILGSFLYGRSKKDWVSKLKKLEKTPDMDIQKVLEISYDELDDDDKNIFLEIACFFKGEDKDLVKQFLDARGFSTEIGITVLLDKSLISISNNMIEMHDLIQAMGREIVKRESSNDPGKRSRLWYHEDIYQVLRNNMGTESIEGISLDMSQIRDLHLNPYTFTKMPKLKYLKFYNSQNEKSSKVHIPQGLESTFTELRYLHWHAYPLKSLPSEFDPENLFVLDMPYSNLEQLWNGNQCFDRLRIINLSHSNLTKIPDISGSPYLESLILAGCTNLIEITPSIQFLNKLIILNLRDCKSLKCLPDCINLKSLRILVLSGSLNFNRFPQISCNIEELFLGETAVEELPSSVQYLSNLVILDLVNCTRLNSLPSSICKLKRLEYLNISGCSKLNSLPDGLKSLRPLKKLKAARTGIREVPSSISCLNNLDTFSLEGCKGLEAMGLVLPCPLLGLSNLTNLVLSECNITELPYSLGWLSSLKRLFLRGNNFESIPTSIIHLLKLILLDISCCERIQSLPTLPRDLKLEAHGCTSLEEVISIPFASNASQTLAVNFINCLQLEQNALTNLVEYALQKIQLMPTAFCTEFDEDCDEMPRVFICYPSSEIPEWFTFQNMGSSVIVMQLPQGWFSDNLAGFALCAVVAFQDHHDDGRGLVLVCEGKFRSQEGYCHVAKSNLIDWGDNYPGILYVGSDHVFLGCDFVMYPENLGEEYYSNEVSMQFYLEDCHSKRMECCEVKRCGVRLIYSQDESKERTNRWFGADMEEEEEDPFSPDPKRRKLFASFEDGSLMEGEQMQRSETELPETVRGRDIRFQALRTSDQHSGRVGSSEEQRLAVLEATVQALAAQLNNTMIREYDVSRSNLPPEDQDRSCQSAVGSNEHVLATRTILEYTTSDVIEINELEFDQVSLLSLENDDELLININNTVDHHHLPGQENLVVHTSQKVASFHCVEKERKLIPTIEVFLKLVEKSARVDINTSIEVSHEEDTFGNRCLTIITLEDCHIIISMTELTVSCINVYIRILYDKLKDDGMLGQFGFINPASVSVVGGVLDNAIRRDERAHAIASGLQRATQAQLIFMPYNLGFHWILVVIDMLSMTIYYLDSLRGILRNDLKNIVQNGLRIYHSQNSNCSGGQVNMPWKTVQVPRQPGSVECGYYVLRFMKDIIADPSLLVRNFHGKNRYSKKEIDEVRCEWTAFVSRLM</sequence>
<keyword evidence="13" id="KW-1185">Reference proteome</keyword>
<evidence type="ECO:0000256" key="4">
    <source>
        <dbReference type="ARBA" id="ARBA00022670"/>
    </source>
</evidence>
<dbReference type="GO" id="GO:0061809">
    <property type="term" value="F:NAD+ nucleosidase activity, cyclic ADP-ribose generating"/>
    <property type="evidence" value="ECO:0007669"/>
    <property type="project" value="UniProtKB-EC"/>
</dbReference>
<dbReference type="GO" id="GO:0006508">
    <property type="term" value="P:proteolysis"/>
    <property type="evidence" value="ECO:0007669"/>
    <property type="project" value="UniProtKB-KW"/>
</dbReference>
<dbReference type="SUPFAM" id="SSF54001">
    <property type="entry name" value="Cysteine proteinases"/>
    <property type="match status" value="1"/>
</dbReference>
<dbReference type="GO" id="GO:0006952">
    <property type="term" value="P:defense response"/>
    <property type="evidence" value="ECO:0007669"/>
    <property type="project" value="UniProtKB-KW"/>
</dbReference>
<dbReference type="SUPFAM" id="SSF52540">
    <property type="entry name" value="P-loop containing nucleoside triphosphate hydrolases"/>
    <property type="match status" value="1"/>
</dbReference>
<dbReference type="Pfam" id="PF23282">
    <property type="entry name" value="WHD_ROQ1"/>
    <property type="match status" value="1"/>
</dbReference>
<gene>
    <name evidence="12" type="ORF">Dsin_023367</name>
</gene>
<evidence type="ECO:0000259" key="11">
    <source>
        <dbReference type="PROSITE" id="PS50600"/>
    </source>
</evidence>
<dbReference type="PROSITE" id="PS50104">
    <property type="entry name" value="TIR"/>
    <property type="match status" value="1"/>
</dbReference>
<dbReference type="Gene3D" id="3.40.50.300">
    <property type="entry name" value="P-loop containing nucleotide triphosphate hydrolases"/>
    <property type="match status" value="1"/>
</dbReference>
<dbReference type="InterPro" id="IPR045344">
    <property type="entry name" value="C-JID"/>
</dbReference>
<dbReference type="InterPro" id="IPR035897">
    <property type="entry name" value="Toll_tir_struct_dom_sf"/>
</dbReference>
<organism evidence="12 13">
    <name type="scientific">Dipteronia sinensis</name>
    <dbReference type="NCBI Taxonomy" id="43782"/>
    <lineage>
        <taxon>Eukaryota</taxon>
        <taxon>Viridiplantae</taxon>
        <taxon>Streptophyta</taxon>
        <taxon>Embryophyta</taxon>
        <taxon>Tracheophyta</taxon>
        <taxon>Spermatophyta</taxon>
        <taxon>Magnoliopsida</taxon>
        <taxon>eudicotyledons</taxon>
        <taxon>Gunneridae</taxon>
        <taxon>Pentapetalae</taxon>
        <taxon>rosids</taxon>
        <taxon>malvids</taxon>
        <taxon>Sapindales</taxon>
        <taxon>Sapindaceae</taxon>
        <taxon>Hippocastanoideae</taxon>
        <taxon>Acereae</taxon>
        <taxon>Dipteronia</taxon>
    </lineage>
</organism>
<evidence type="ECO:0000256" key="7">
    <source>
        <dbReference type="ARBA" id="ARBA00022821"/>
    </source>
</evidence>
<evidence type="ECO:0000256" key="6">
    <source>
        <dbReference type="ARBA" id="ARBA00022801"/>
    </source>
</evidence>
<comment type="catalytic activity">
    <reaction evidence="9">
        <text>NAD(+) + H2O = ADP-D-ribose + nicotinamide + H(+)</text>
        <dbReference type="Rhea" id="RHEA:16301"/>
        <dbReference type="ChEBI" id="CHEBI:15377"/>
        <dbReference type="ChEBI" id="CHEBI:15378"/>
        <dbReference type="ChEBI" id="CHEBI:17154"/>
        <dbReference type="ChEBI" id="CHEBI:57540"/>
        <dbReference type="ChEBI" id="CHEBI:57967"/>
        <dbReference type="EC" id="3.2.2.6"/>
    </reaction>
    <physiologicalReaction direction="left-to-right" evidence="9">
        <dbReference type="Rhea" id="RHEA:16302"/>
    </physiologicalReaction>
</comment>
<dbReference type="InterPro" id="IPR032675">
    <property type="entry name" value="LRR_dom_sf"/>
</dbReference>
<dbReference type="SMART" id="SM00255">
    <property type="entry name" value="TIR"/>
    <property type="match status" value="1"/>
</dbReference>
<dbReference type="EMBL" id="JANJYJ010000007">
    <property type="protein sequence ID" value="KAK3199952.1"/>
    <property type="molecule type" value="Genomic_DNA"/>
</dbReference>
<dbReference type="GO" id="GO:0008234">
    <property type="term" value="F:cysteine-type peptidase activity"/>
    <property type="evidence" value="ECO:0007669"/>
    <property type="project" value="InterPro"/>
</dbReference>
<dbReference type="InterPro" id="IPR055414">
    <property type="entry name" value="LRR_R13L4/SHOC2-like"/>
</dbReference>
<reference evidence="12" key="1">
    <citation type="journal article" date="2023" name="Plant J.">
        <title>Genome sequences and population genomics provide insights into the demographic history, inbreeding, and mutation load of two 'living fossil' tree species of Dipteronia.</title>
        <authorList>
            <person name="Feng Y."/>
            <person name="Comes H.P."/>
            <person name="Chen J."/>
            <person name="Zhu S."/>
            <person name="Lu R."/>
            <person name="Zhang X."/>
            <person name="Li P."/>
            <person name="Qiu J."/>
            <person name="Olsen K.M."/>
            <person name="Qiu Y."/>
        </authorList>
    </citation>
    <scope>NUCLEOTIDE SEQUENCE</scope>
    <source>
        <strain evidence="12">NBL</strain>
    </source>
</reference>
<keyword evidence="4" id="KW-0645">Protease</keyword>
<dbReference type="FunFam" id="1.10.8.430:FF:000002">
    <property type="entry name" value="Disease resistance protein (TIR-NBS-LRR class)"/>
    <property type="match status" value="1"/>
</dbReference>
<evidence type="ECO:0000256" key="1">
    <source>
        <dbReference type="ARBA" id="ARBA00005234"/>
    </source>
</evidence>
<dbReference type="SUPFAM" id="SSF52058">
    <property type="entry name" value="L domain-like"/>
    <property type="match status" value="2"/>
</dbReference>
<dbReference type="SUPFAM" id="SSF52200">
    <property type="entry name" value="Toll/Interleukin receptor TIR domain"/>
    <property type="match status" value="1"/>
</dbReference>
<dbReference type="Gene3D" id="3.40.50.10140">
    <property type="entry name" value="Toll/interleukin-1 receptor homology (TIR) domain"/>
    <property type="match status" value="1"/>
</dbReference>
<dbReference type="InterPro" id="IPR058192">
    <property type="entry name" value="WHD_ROQ1-like"/>
</dbReference>
<comment type="similarity">
    <text evidence="1">Belongs to the peptidase C48 family.</text>
</comment>
<accession>A0AAE0A440</accession>